<dbReference type="Pfam" id="PF01329">
    <property type="entry name" value="Pterin_4a"/>
    <property type="match status" value="1"/>
</dbReference>
<dbReference type="EC" id="4.2.1.96" evidence="3"/>
<dbReference type="AlphaFoldDB" id="K6H0W7"/>
<keyword evidence="4 5" id="KW-0456">Lyase</keyword>
<dbReference type="InterPro" id="IPR036428">
    <property type="entry name" value="PCD_sf"/>
</dbReference>
<comment type="catalytic activity">
    <reaction evidence="1">
        <text>(4aS,6R)-4a-hydroxy-L-erythro-5,6,7,8-tetrahydrobiopterin = (6R)-L-erythro-6,7-dihydrobiopterin + H2O</text>
        <dbReference type="Rhea" id="RHEA:11920"/>
        <dbReference type="ChEBI" id="CHEBI:15377"/>
        <dbReference type="ChEBI" id="CHEBI:15642"/>
        <dbReference type="ChEBI" id="CHEBI:43120"/>
        <dbReference type="EC" id="4.2.1.96"/>
    </reaction>
</comment>
<accession>K6H0W7</accession>
<evidence type="ECO:0000313" key="5">
    <source>
        <dbReference type="EMBL" id="EKO36198.1"/>
    </source>
</evidence>
<comment type="caution">
    <text evidence="5">The sequence shown here is derived from an EMBL/GenBank/DDBJ whole genome shotgun (WGS) entry which is preliminary data.</text>
</comment>
<dbReference type="SUPFAM" id="SSF55248">
    <property type="entry name" value="PCD-like"/>
    <property type="match status" value="1"/>
</dbReference>
<gene>
    <name evidence="5" type="primary">phhB</name>
    <name evidence="5" type="ORF">B273_0576</name>
</gene>
<organism evidence="5 6">
    <name type="scientific">SAR86 cluster bacterium SAR86E</name>
    <dbReference type="NCBI Taxonomy" id="1208365"/>
    <lineage>
        <taxon>Bacteria</taxon>
        <taxon>Pseudomonadati</taxon>
        <taxon>Pseudomonadota</taxon>
        <taxon>Gammaproteobacteria</taxon>
        <taxon>SAR86 cluster</taxon>
    </lineage>
</organism>
<evidence type="ECO:0000256" key="2">
    <source>
        <dbReference type="ARBA" id="ARBA00006472"/>
    </source>
</evidence>
<evidence type="ECO:0000256" key="4">
    <source>
        <dbReference type="ARBA" id="ARBA00023239"/>
    </source>
</evidence>
<reference evidence="5 6" key="1">
    <citation type="submission" date="2012-09" db="EMBL/GenBank/DDBJ databases">
        <authorList>
            <person name="Dupont C.L."/>
            <person name="Rusch D.B."/>
            <person name="Lombardo M.-J."/>
            <person name="Novotny M."/>
            <person name="Yee-Greenbaum J."/>
            <person name="Laskin R."/>
        </authorList>
    </citation>
    <scope>NUCLEOTIDE SEQUENCE [LARGE SCALE GENOMIC DNA]</scope>
    <source>
        <strain evidence="5">SAR86E</strain>
    </source>
</reference>
<evidence type="ECO:0000313" key="6">
    <source>
        <dbReference type="Proteomes" id="UP000010310"/>
    </source>
</evidence>
<dbReference type="Proteomes" id="UP000010310">
    <property type="component" value="Unassembled WGS sequence"/>
</dbReference>
<dbReference type="GO" id="GO:0008124">
    <property type="term" value="F:4-alpha-hydroxytetrahydrobiopterin dehydratase activity"/>
    <property type="evidence" value="ECO:0007669"/>
    <property type="project" value="UniProtKB-EC"/>
</dbReference>
<dbReference type="EMBL" id="AMWX01000012">
    <property type="protein sequence ID" value="EKO36198.1"/>
    <property type="molecule type" value="Genomic_DNA"/>
</dbReference>
<evidence type="ECO:0000256" key="3">
    <source>
        <dbReference type="ARBA" id="ARBA00013252"/>
    </source>
</evidence>
<keyword evidence="6" id="KW-1185">Reference proteome</keyword>
<dbReference type="PATRIC" id="fig|1208365.4.peg.1170"/>
<evidence type="ECO:0000256" key="1">
    <source>
        <dbReference type="ARBA" id="ARBA00001554"/>
    </source>
</evidence>
<dbReference type="STRING" id="1208365.B273_0576"/>
<name>K6H0W7_9GAMM</name>
<dbReference type="CDD" id="cd00913">
    <property type="entry name" value="PCD_DCoH_subfamily_a"/>
    <property type="match status" value="1"/>
</dbReference>
<dbReference type="GO" id="GO:0006729">
    <property type="term" value="P:tetrahydrobiopterin biosynthetic process"/>
    <property type="evidence" value="ECO:0007669"/>
    <property type="project" value="InterPro"/>
</dbReference>
<comment type="similarity">
    <text evidence="2">Belongs to the pterin-4-alpha-carbinolamine dehydratase family.</text>
</comment>
<protein>
    <recommendedName>
        <fullName evidence="3">4a-hydroxytetrahydrobiopterin dehydratase</fullName>
        <ecNumber evidence="3">4.2.1.96</ecNumber>
    </recommendedName>
</protein>
<proteinExistence type="inferred from homology"/>
<dbReference type="InterPro" id="IPR001533">
    <property type="entry name" value="Pterin_deHydtase"/>
</dbReference>
<dbReference type="InterPro" id="IPR050376">
    <property type="entry name" value="Pterin-4-alpha-carb_dehyd"/>
</dbReference>
<dbReference type="PANTHER" id="PTHR42805">
    <property type="entry name" value="PTERIN-4-ALPHA-CARBINOLAMINE DEHYDRATASE-RELATED"/>
    <property type="match status" value="1"/>
</dbReference>
<sequence>MTILSQQTCSACEIGAPLVPNNKQIQLLDDLDGWEIDHSDTSKLIKEFKFINYEDSVKFANLIVDLAESQDHHPKITLEWGSVNLEWWSHKIKGLHMNDFICAAKSDELFNLFKQ</sequence>
<dbReference type="PANTHER" id="PTHR42805:SF1">
    <property type="entry name" value="PTERIN-4-ALPHA-CARBINOLAMINE DEHYDRATASE-RELATED"/>
    <property type="match status" value="1"/>
</dbReference>
<dbReference type="Gene3D" id="3.30.1360.20">
    <property type="entry name" value="Transcriptional coactivator/pterin dehydratase"/>
    <property type="match status" value="1"/>
</dbReference>